<dbReference type="InterPro" id="IPR035969">
    <property type="entry name" value="Rab-GAP_TBC_sf"/>
</dbReference>
<evidence type="ECO:0000256" key="4">
    <source>
        <dbReference type="ARBA" id="ARBA00009540"/>
    </source>
</evidence>
<evidence type="ECO:0000256" key="3">
    <source>
        <dbReference type="ARBA" id="ARBA00004184"/>
    </source>
</evidence>
<evidence type="ECO:0000256" key="2">
    <source>
        <dbReference type="ARBA" id="ARBA00004173"/>
    </source>
</evidence>
<comment type="caution">
    <text evidence="14">The sequence shown here is derived from an EMBL/GenBank/DDBJ whole genome shotgun (WGS) entry which is preliminary data.</text>
</comment>
<dbReference type="PANTHER" id="PTHR23354:SF62">
    <property type="entry name" value="MUSTARD, ISOFORM V"/>
    <property type="match status" value="1"/>
</dbReference>
<dbReference type="PANTHER" id="PTHR23354">
    <property type="entry name" value="NUCLEOLAR PROTEIN 7/ESTROGEN RECEPTOR COACTIVATOR-RELATED"/>
    <property type="match status" value="1"/>
</dbReference>
<gene>
    <name evidence="14" type="ORF">HK105_202341</name>
</gene>
<proteinExistence type="inferred from homology"/>
<dbReference type="Pfam" id="PF07534">
    <property type="entry name" value="TLD"/>
    <property type="match status" value="1"/>
</dbReference>
<dbReference type="PROSITE" id="PS51886">
    <property type="entry name" value="TLDC"/>
    <property type="match status" value="1"/>
</dbReference>
<sequence length="737" mass="79791">MPNSEWVDLDLFEDAVTTQANEAAWQDKRIEKLFAAVSLDKTKLKTLAAAGIPPQMRASVYPKLLKTHMLSAHESDFARAQARTHGLVIPASPIPPSFGGRTQLSRLALTPAGLDVVNHILCILAHDNPTLEFCPFLPPLVAMLAHHIDTADALLACVASLLRLNGFTHPAQTQDPRVQRAPAAGSLMPGESTPSRRWLYIPTHKKEAKLFSRAFGNLLYQTDRKLHGHLTDLHSTSPDPFWTPWMQHVFIDVFPQPVLWRFLDCFLVEGYKSFLRFGMAVLKMHRDTLMQLQSLDELRQFVRPVLFDEALRAARLGETKGGRARSASRSRFATIADEIAATAAGVFINYANVKRVHEHHASLAAVSQDSSELLEDSASLRYQRALPKFVGAGVASMVKMQQQQQADEPAANDGQEGRARPVAISMGRPRDGDAGSSPGAAESSLGDAGISDSDDAISVASGDVLSDRFGSAASLSASVDRHTAAQSGHASKMAVPRIVAPMPDDSRDDGVDGDVSSTAPTPVGRTPASAISATSAASGVSNISTKSSSDQAELLPASTIASTDYWIALWSWIPPQRRTDALELVFTTKVHGCLLRTLYSSLRGRRPVILAIETLNNEIFGAYLSEGLPDLVDQPELAGKWVGNGENFIFSLMPHAKMFPWVGRLNESMSGPSFFVNATPACLTIGGGGEDVAIQLDDALQSGITGRCTTFNNDYLTKDKGFRFEVLVVEAFAFTID</sequence>
<feature type="region of interest" description="Disordered" evidence="11">
    <location>
        <begin position="424"/>
        <end position="451"/>
    </location>
</feature>
<evidence type="ECO:0000256" key="11">
    <source>
        <dbReference type="SAM" id="MobiDB-lite"/>
    </source>
</evidence>
<feature type="region of interest" description="Disordered" evidence="11">
    <location>
        <begin position="483"/>
        <end position="529"/>
    </location>
</feature>
<dbReference type="PROSITE" id="PS50086">
    <property type="entry name" value="TBC_RABGAP"/>
    <property type="match status" value="1"/>
</dbReference>
<keyword evidence="8" id="KW-0968">Cytoplasmic vesicle</keyword>
<keyword evidence="5" id="KW-0770">Synapse</keyword>
<accession>A0ABR4NEI0</accession>
<organism evidence="14 15">
    <name type="scientific">Polyrhizophydium stewartii</name>
    <dbReference type="NCBI Taxonomy" id="2732419"/>
    <lineage>
        <taxon>Eukaryota</taxon>
        <taxon>Fungi</taxon>
        <taxon>Fungi incertae sedis</taxon>
        <taxon>Chytridiomycota</taxon>
        <taxon>Chytridiomycota incertae sedis</taxon>
        <taxon>Chytridiomycetes</taxon>
        <taxon>Rhizophydiales</taxon>
        <taxon>Rhizophydiales incertae sedis</taxon>
        <taxon>Polyrhizophydium</taxon>
    </lineage>
</organism>
<evidence type="ECO:0000313" key="15">
    <source>
        <dbReference type="Proteomes" id="UP001527925"/>
    </source>
</evidence>
<comment type="subcellular location">
    <subcellularLocation>
        <location evidence="1">Cytoplasmic vesicle membrane</location>
    </subcellularLocation>
    <subcellularLocation>
        <location evidence="3">Endomembrane system</location>
        <topology evidence="3">Peripheral membrane protein</topology>
    </subcellularLocation>
    <subcellularLocation>
        <location evidence="2">Mitochondrion</location>
    </subcellularLocation>
    <subcellularLocation>
        <location evidence="9">Synapse</location>
    </subcellularLocation>
</comment>
<keyword evidence="6" id="KW-0496">Mitochondrion</keyword>
<dbReference type="Gene3D" id="1.10.472.80">
    <property type="entry name" value="Ypt/Rab-GAP domain of gyp1p, domain 3"/>
    <property type="match status" value="1"/>
</dbReference>
<name>A0ABR4NEI0_9FUNG</name>
<evidence type="ECO:0000256" key="9">
    <source>
        <dbReference type="ARBA" id="ARBA00034103"/>
    </source>
</evidence>
<evidence type="ECO:0000313" key="14">
    <source>
        <dbReference type="EMBL" id="KAL2917928.1"/>
    </source>
</evidence>
<keyword evidence="15" id="KW-1185">Reference proteome</keyword>
<comment type="similarity">
    <text evidence="4">Belongs to the OXR1 family.</text>
</comment>
<dbReference type="SMART" id="SM00584">
    <property type="entry name" value="TLDc"/>
    <property type="match status" value="1"/>
</dbReference>
<protein>
    <recommendedName>
        <fullName evidence="10">Oxidation resistance protein 1</fullName>
    </recommendedName>
</protein>
<evidence type="ECO:0000259" key="12">
    <source>
        <dbReference type="PROSITE" id="PS50086"/>
    </source>
</evidence>
<dbReference type="InterPro" id="IPR000195">
    <property type="entry name" value="Rab-GAP-TBC_dom"/>
</dbReference>
<evidence type="ECO:0000259" key="13">
    <source>
        <dbReference type="PROSITE" id="PS51886"/>
    </source>
</evidence>
<evidence type="ECO:0000256" key="6">
    <source>
        <dbReference type="ARBA" id="ARBA00023128"/>
    </source>
</evidence>
<dbReference type="Pfam" id="PF00566">
    <property type="entry name" value="RabGAP-TBC"/>
    <property type="match status" value="1"/>
</dbReference>
<feature type="domain" description="TLDc" evidence="13">
    <location>
        <begin position="559"/>
        <end position="735"/>
    </location>
</feature>
<evidence type="ECO:0000256" key="8">
    <source>
        <dbReference type="ARBA" id="ARBA00023329"/>
    </source>
</evidence>
<dbReference type="SUPFAM" id="SSF47923">
    <property type="entry name" value="Ypt/Rab-GAP domain of gyp1p"/>
    <property type="match status" value="1"/>
</dbReference>
<evidence type="ECO:0000256" key="1">
    <source>
        <dbReference type="ARBA" id="ARBA00004156"/>
    </source>
</evidence>
<keyword evidence="7" id="KW-0472">Membrane</keyword>
<dbReference type="InterPro" id="IPR006571">
    <property type="entry name" value="TLDc_dom"/>
</dbReference>
<evidence type="ECO:0000256" key="5">
    <source>
        <dbReference type="ARBA" id="ARBA00023018"/>
    </source>
</evidence>
<evidence type="ECO:0000256" key="10">
    <source>
        <dbReference type="ARBA" id="ARBA00040604"/>
    </source>
</evidence>
<dbReference type="EMBL" id="JADGIZ020000008">
    <property type="protein sequence ID" value="KAL2917928.1"/>
    <property type="molecule type" value="Genomic_DNA"/>
</dbReference>
<feature type="domain" description="Rab-GAP TBC" evidence="12">
    <location>
        <begin position="51"/>
        <end position="270"/>
    </location>
</feature>
<dbReference type="SMART" id="SM00164">
    <property type="entry name" value="TBC"/>
    <property type="match status" value="1"/>
</dbReference>
<evidence type="ECO:0000256" key="7">
    <source>
        <dbReference type="ARBA" id="ARBA00023136"/>
    </source>
</evidence>
<dbReference type="Proteomes" id="UP001527925">
    <property type="component" value="Unassembled WGS sequence"/>
</dbReference>
<reference evidence="14 15" key="1">
    <citation type="submission" date="2023-09" db="EMBL/GenBank/DDBJ databases">
        <title>Pangenome analysis of Batrachochytrium dendrobatidis and related Chytrids.</title>
        <authorList>
            <person name="Yacoub M.N."/>
            <person name="Stajich J.E."/>
            <person name="James T.Y."/>
        </authorList>
    </citation>
    <scope>NUCLEOTIDE SEQUENCE [LARGE SCALE GENOMIC DNA]</scope>
    <source>
        <strain evidence="14 15">JEL0888</strain>
    </source>
</reference>